<protein>
    <submittedName>
        <fullName evidence="2">Hemerythrin-like domain-containing protein</fullName>
    </submittedName>
</protein>
<evidence type="ECO:0000313" key="2">
    <source>
        <dbReference type="EMBL" id="PXX43188.1"/>
    </source>
</evidence>
<accession>A0A318JHQ2</accession>
<dbReference type="InterPro" id="IPR012312">
    <property type="entry name" value="Hemerythrin-like"/>
</dbReference>
<dbReference type="CDD" id="cd12108">
    <property type="entry name" value="Hr-like"/>
    <property type="match status" value="1"/>
</dbReference>
<dbReference type="GO" id="GO:0005886">
    <property type="term" value="C:plasma membrane"/>
    <property type="evidence" value="ECO:0007669"/>
    <property type="project" value="TreeGrafter"/>
</dbReference>
<comment type="caution">
    <text evidence="2">The sequence shown here is derived from an EMBL/GenBank/DDBJ whole genome shotgun (WGS) entry which is preliminary data.</text>
</comment>
<organism evidence="2 3">
    <name type="scientific">Undibacterium pigrum</name>
    <dbReference type="NCBI Taxonomy" id="401470"/>
    <lineage>
        <taxon>Bacteria</taxon>
        <taxon>Pseudomonadati</taxon>
        <taxon>Pseudomonadota</taxon>
        <taxon>Betaproteobacteria</taxon>
        <taxon>Burkholderiales</taxon>
        <taxon>Oxalobacteraceae</taxon>
        <taxon>Undibacterium</taxon>
    </lineage>
</organism>
<name>A0A318JHQ2_9BURK</name>
<proteinExistence type="predicted"/>
<dbReference type="Gene3D" id="1.20.120.520">
    <property type="entry name" value="nmb1532 protein domain like"/>
    <property type="match status" value="1"/>
</dbReference>
<reference evidence="2 3" key="1">
    <citation type="submission" date="2018-05" db="EMBL/GenBank/DDBJ databases">
        <title>Genomic Encyclopedia of Type Strains, Phase IV (KMG-IV): sequencing the most valuable type-strain genomes for metagenomic binning, comparative biology and taxonomic classification.</title>
        <authorList>
            <person name="Goeker M."/>
        </authorList>
    </citation>
    <scope>NUCLEOTIDE SEQUENCE [LARGE SCALE GENOMIC DNA]</scope>
    <source>
        <strain evidence="2 3">DSM 19792</strain>
    </source>
</reference>
<evidence type="ECO:0000313" key="3">
    <source>
        <dbReference type="Proteomes" id="UP000247792"/>
    </source>
</evidence>
<feature type="domain" description="Hemerythrin-like" evidence="1">
    <location>
        <begin position="35"/>
        <end position="177"/>
    </location>
</feature>
<dbReference type="PANTHER" id="PTHR39966:SF1">
    <property type="entry name" value="HEMERYTHRIN-LIKE DOMAIN-CONTAINING PROTEIN"/>
    <property type="match status" value="1"/>
</dbReference>
<sequence>MTQAWPACLLHNKHINIAEVNMTTLFDSAPGFDQPLAVLKHCHDRIRKQLATMSKLLEHLPSHGADQDARQAAQAILNYFTKAAPFHHEDEEINLLPELQVTAKDEDAALLASLLPKILSQHEEMAAQWQELEKQLNAIVRADDGAPASLSAAAVQLFNDLYTEHMQTEETQIAPMAKRLFSAAQMAALGTAMQARRGIAA</sequence>
<keyword evidence="3" id="KW-1185">Reference proteome</keyword>
<dbReference type="PANTHER" id="PTHR39966">
    <property type="entry name" value="BLL2471 PROTEIN-RELATED"/>
    <property type="match status" value="1"/>
</dbReference>
<gene>
    <name evidence="2" type="ORF">DFR42_104189</name>
</gene>
<dbReference type="Pfam" id="PF01814">
    <property type="entry name" value="Hemerythrin"/>
    <property type="match status" value="1"/>
</dbReference>
<dbReference type="Proteomes" id="UP000247792">
    <property type="component" value="Unassembled WGS sequence"/>
</dbReference>
<dbReference type="AlphaFoldDB" id="A0A318JHQ2"/>
<dbReference type="EMBL" id="QJKB01000004">
    <property type="protein sequence ID" value="PXX43188.1"/>
    <property type="molecule type" value="Genomic_DNA"/>
</dbReference>
<evidence type="ECO:0000259" key="1">
    <source>
        <dbReference type="Pfam" id="PF01814"/>
    </source>
</evidence>